<evidence type="ECO:0000313" key="3">
    <source>
        <dbReference type="Proteomes" id="UP001605036"/>
    </source>
</evidence>
<organism evidence="2 3">
    <name type="scientific">Riccia fluitans</name>
    <dbReference type="NCBI Taxonomy" id="41844"/>
    <lineage>
        <taxon>Eukaryota</taxon>
        <taxon>Viridiplantae</taxon>
        <taxon>Streptophyta</taxon>
        <taxon>Embryophyta</taxon>
        <taxon>Marchantiophyta</taxon>
        <taxon>Marchantiopsida</taxon>
        <taxon>Marchantiidae</taxon>
        <taxon>Marchantiales</taxon>
        <taxon>Ricciaceae</taxon>
        <taxon>Riccia</taxon>
    </lineage>
</organism>
<accession>A0ABD1ZIA1</accession>
<name>A0ABD1ZIA1_9MARC</name>
<sequence length="185" mass="20869">MATPKAKGGSDRKQRKLNLSSTGLGLQEPEPKIRYTPPEHFKLVEGAEPLVEEALDSNTELWLVRIPANEISQEDLVEKKLRINVNSANAEVGHFYSSQGQEYRIVKQDCGDYVQPYAIVPSESGHFRVKKIRRQVGFVRSLGLAKDPNASETSSQHDQEVVNPERKPVDKSHKKKQRHETSESI</sequence>
<dbReference type="Gene3D" id="6.20.250.70">
    <property type="match status" value="1"/>
</dbReference>
<evidence type="ECO:0000313" key="2">
    <source>
        <dbReference type="EMBL" id="KAL2651182.1"/>
    </source>
</evidence>
<dbReference type="PANTHER" id="PTHR36407:SF1">
    <property type="entry name" value="MEDIATOR-ASSOCIATED PROTEIN 2"/>
    <property type="match status" value="1"/>
</dbReference>
<keyword evidence="3" id="KW-1185">Reference proteome</keyword>
<dbReference type="PANTHER" id="PTHR36407">
    <property type="entry name" value="MEDIATOR-ASSOCIATED PROTEIN 2"/>
    <property type="match status" value="1"/>
</dbReference>
<proteinExistence type="predicted"/>
<feature type="region of interest" description="Disordered" evidence="1">
    <location>
        <begin position="1"/>
        <end position="37"/>
    </location>
</feature>
<feature type="region of interest" description="Disordered" evidence="1">
    <location>
        <begin position="143"/>
        <end position="185"/>
    </location>
</feature>
<protein>
    <submittedName>
        <fullName evidence="2">Uncharacterized protein</fullName>
    </submittedName>
</protein>
<dbReference type="Proteomes" id="UP001605036">
    <property type="component" value="Unassembled WGS sequence"/>
</dbReference>
<comment type="caution">
    <text evidence="2">The sequence shown here is derived from an EMBL/GenBank/DDBJ whole genome shotgun (WGS) entry which is preliminary data.</text>
</comment>
<evidence type="ECO:0000256" key="1">
    <source>
        <dbReference type="SAM" id="MobiDB-lite"/>
    </source>
</evidence>
<reference evidence="2 3" key="1">
    <citation type="submission" date="2024-09" db="EMBL/GenBank/DDBJ databases">
        <title>Chromosome-scale assembly of Riccia fluitans.</title>
        <authorList>
            <person name="Paukszto L."/>
            <person name="Sawicki J."/>
            <person name="Karawczyk K."/>
            <person name="Piernik-Szablinska J."/>
            <person name="Szczecinska M."/>
            <person name="Mazdziarz M."/>
        </authorList>
    </citation>
    <scope>NUCLEOTIDE SEQUENCE [LARGE SCALE GENOMIC DNA]</scope>
    <source>
        <strain evidence="2">Rf_01</strain>
        <tissue evidence="2">Aerial parts of the thallus</tissue>
    </source>
</reference>
<dbReference type="InterPro" id="IPR038823">
    <property type="entry name" value="MED2_plant"/>
</dbReference>
<dbReference type="AlphaFoldDB" id="A0ABD1ZIA1"/>
<dbReference type="EMBL" id="JBHFFA010000001">
    <property type="protein sequence ID" value="KAL2651182.1"/>
    <property type="molecule type" value="Genomic_DNA"/>
</dbReference>
<gene>
    <name evidence="2" type="ORF">R1flu_019310</name>
</gene>
<feature type="compositionally biased region" description="Basic and acidic residues" evidence="1">
    <location>
        <begin position="155"/>
        <end position="171"/>
    </location>
</feature>